<evidence type="ECO:0000313" key="3">
    <source>
        <dbReference type="Proteomes" id="UP000013827"/>
    </source>
</evidence>
<dbReference type="EnsemblProtists" id="EOD14653">
    <property type="protein sequence ID" value="EOD14653"/>
    <property type="gene ID" value="EMIHUDRAFT_96349"/>
</dbReference>
<dbReference type="InterPro" id="IPR029033">
    <property type="entry name" value="His_PPase_superfam"/>
</dbReference>
<dbReference type="HOGENOM" id="CLU_886894_0_0_1"/>
<dbReference type="PaxDb" id="2903-EOD14653"/>
<evidence type="ECO:0000313" key="2">
    <source>
        <dbReference type="EnsemblProtists" id="EOD14653"/>
    </source>
</evidence>
<dbReference type="PANTHER" id="PTHR16469">
    <property type="entry name" value="UBIQUITIN-ASSOCIATED AND SH3 DOMAIN-CONTAINING BA-RELATED"/>
    <property type="match status" value="1"/>
</dbReference>
<accession>A0A0D3ITR8</accession>
<evidence type="ECO:0008006" key="4">
    <source>
        <dbReference type="Google" id="ProtNLM"/>
    </source>
</evidence>
<dbReference type="InterPro" id="IPR051710">
    <property type="entry name" value="Phosphatase_SH3-domain"/>
</dbReference>
<dbReference type="eggNOG" id="KOG3734">
    <property type="taxonomic scope" value="Eukaryota"/>
</dbReference>
<feature type="region of interest" description="Disordered" evidence="1">
    <location>
        <begin position="294"/>
        <end position="314"/>
    </location>
</feature>
<proteinExistence type="predicted"/>
<dbReference type="Gene3D" id="3.40.50.1240">
    <property type="entry name" value="Phosphoglycerate mutase-like"/>
    <property type="match status" value="1"/>
</dbReference>
<dbReference type="KEGG" id="ehx:EMIHUDRAFT_96349"/>
<dbReference type="RefSeq" id="XP_005767082.1">
    <property type="nucleotide sequence ID" value="XM_005767025.1"/>
</dbReference>
<sequence>MPIILARHAERLDYVERDAGRNWIASSAQPWNTPLTGAGGLQAAALGRAIARHIESHRLPPVTRIYCSPLLRCVQTAAAAAAALASASGIGIDARIDLSLMEHMGEAWYRSWCIGGVSDSTWGGPDGRKAWGTPVDEALIHPLAKRSASELLPRTNAEFLASLQARGVASSEGASSLSADLVGEMELLLRAPGQGGDTGAGTVVEADFRWGEFETHAREEERVTRLFDYVAKAHHPGETVLLVSHGSPTSALFRHSQRNRPPDGAGGRWPPCQYCGLYVLVAPREDGSWEAAALARGRPTDRPAPSRTGLLSRL</sequence>
<reference evidence="2" key="2">
    <citation type="submission" date="2024-10" db="UniProtKB">
        <authorList>
            <consortium name="EnsemblProtists"/>
        </authorList>
    </citation>
    <scope>IDENTIFICATION</scope>
</reference>
<dbReference type="PANTHER" id="PTHR16469:SF27">
    <property type="entry name" value="UBIQUITIN-ASSOCIATED AND SH3 DOMAIN-CONTAINING BA-RELATED"/>
    <property type="match status" value="1"/>
</dbReference>
<dbReference type="SMART" id="SM00855">
    <property type="entry name" value="PGAM"/>
    <property type="match status" value="1"/>
</dbReference>
<evidence type="ECO:0000256" key="1">
    <source>
        <dbReference type="SAM" id="MobiDB-lite"/>
    </source>
</evidence>
<name>A0A0D3ITR8_EMIH1</name>
<dbReference type="GeneID" id="17260722"/>
<dbReference type="Proteomes" id="UP000013827">
    <property type="component" value="Unassembled WGS sequence"/>
</dbReference>
<protein>
    <recommendedName>
        <fullName evidence="4">Phosphoglycerate mutase</fullName>
    </recommendedName>
</protein>
<dbReference type="SUPFAM" id="SSF53254">
    <property type="entry name" value="Phosphoglycerate mutase-like"/>
    <property type="match status" value="2"/>
</dbReference>
<dbReference type="CDD" id="cd07067">
    <property type="entry name" value="HP_PGM_like"/>
    <property type="match status" value="1"/>
</dbReference>
<organism evidence="2 3">
    <name type="scientific">Emiliania huxleyi (strain CCMP1516)</name>
    <dbReference type="NCBI Taxonomy" id="280463"/>
    <lineage>
        <taxon>Eukaryota</taxon>
        <taxon>Haptista</taxon>
        <taxon>Haptophyta</taxon>
        <taxon>Prymnesiophyceae</taxon>
        <taxon>Isochrysidales</taxon>
        <taxon>Noelaerhabdaceae</taxon>
        <taxon>Emiliania</taxon>
    </lineage>
</organism>
<keyword evidence="3" id="KW-1185">Reference proteome</keyword>
<dbReference type="Pfam" id="PF00300">
    <property type="entry name" value="His_Phos_1"/>
    <property type="match status" value="2"/>
</dbReference>
<reference evidence="3" key="1">
    <citation type="journal article" date="2013" name="Nature">
        <title>Pan genome of the phytoplankton Emiliania underpins its global distribution.</title>
        <authorList>
            <person name="Read B.A."/>
            <person name="Kegel J."/>
            <person name="Klute M.J."/>
            <person name="Kuo A."/>
            <person name="Lefebvre S.C."/>
            <person name="Maumus F."/>
            <person name="Mayer C."/>
            <person name="Miller J."/>
            <person name="Monier A."/>
            <person name="Salamov A."/>
            <person name="Young J."/>
            <person name="Aguilar M."/>
            <person name="Claverie J.M."/>
            <person name="Frickenhaus S."/>
            <person name="Gonzalez K."/>
            <person name="Herman E.K."/>
            <person name="Lin Y.C."/>
            <person name="Napier J."/>
            <person name="Ogata H."/>
            <person name="Sarno A.F."/>
            <person name="Shmutz J."/>
            <person name="Schroeder D."/>
            <person name="de Vargas C."/>
            <person name="Verret F."/>
            <person name="von Dassow P."/>
            <person name="Valentin K."/>
            <person name="Van de Peer Y."/>
            <person name="Wheeler G."/>
            <person name="Dacks J.B."/>
            <person name="Delwiche C.F."/>
            <person name="Dyhrman S.T."/>
            <person name="Glockner G."/>
            <person name="John U."/>
            <person name="Richards T."/>
            <person name="Worden A.Z."/>
            <person name="Zhang X."/>
            <person name="Grigoriev I.V."/>
            <person name="Allen A.E."/>
            <person name="Bidle K."/>
            <person name="Borodovsky M."/>
            <person name="Bowler C."/>
            <person name="Brownlee C."/>
            <person name="Cock J.M."/>
            <person name="Elias M."/>
            <person name="Gladyshev V.N."/>
            <person name="Groth M."/>
            <person name="Guda C."/>
            <person name="Hadaegh A."/>
            <person name="Iglesias-Rodriguez M.D."/>
            <person name="Jenkins J."/>
            <person name="Jones B.M."/>
            <person name="Lawson T."/>
            <person name="Leese F."/>
            <person name="Lindquist E."/>
            <person name="Lobanov A."/>
            <person name="Lomsadze A."/>
            <person name="Malik S.B."/>
            <person name="Marsh M.E."/>
            <person name="Mackinder L."/>
            <person name="Mock T."/>
            <person name="Mueller-Roeber B."/>
            <person name="Pagarete A."/>
            <person name="Parker M."/>
            <person name="Probert I."/>
            <person name="Quesneville H."/>
            <person name="Raines C."/>
            <person name="Rensing S.A."/>
            <person name="Riano-Pachon D.M."/>
            <person name="Richier S."/>
            <person name="Rokitta S."/>
            <person name="Shiraiwa Y."/>
            <person name="Soanes D.M."/>
            <person name="van der Giezen M."/>
            <person name="Wahlund T.M."/>
            <person name="Williams B."/>
            <person name="Wilson W."/>
            <person name="Wolfe G."/>
            <person name="Wurch L.L."/>
        </authorList>
    </citation>
    <scope>NUCLEOTIDE SEQUENCE</scope>
</reference>
<dbReference type="AlphaFoldDB" id="A0A0D3ITR8"/>
<dbReference type="InterPro" id="IPR013078">
    <property type="entry name" value="His_Pase_superF_clade-1"/>
</dbReference>